<feature type="domain" description="Filamentous haemagglutinin FhaB/tRNA nuclease CdiA-like TPS" evidence="1">
    <location>
        <begin position="2"/>
        <end position="95"/>
    </location>
</feature>
<evidence type="ECO:0000313" key="3">
    <source>
        <dbReference type="Proteomes" id="UP000615026"/>
    </source>
</evidence>
<dbReference type="InterPro" id="IPR012334">
    <property type="entry name" value="Pectin_lyas_fold"/>
</dbReference>
<evidence type="ECO:0000313" key="2">
    <source>
        <dbReference type="EMBL" id="MBE9070841.1"/>
    </source>
</evidence>
<dbReference type="Pfam" id="PF05860">
    <property type="entry name" value="TPS"/>
    <property type="match status" value="1"/>
</dbReference>
<dbReference type="EMBL" id="JADEXP010000556">
    <property type="protein sequence ID" value="MBE9070841.1"/>
    <property type="molecule type" value="Genomic_DNA"/>
</dbReference>
<dbReference type="Proteomes" id="UP000615026">
    <property type="component" value="Unassembled WGS sequence"/>
</dbReference>
<dbReference type="SUPFAM" id="SSF51126">
    <property type="entry name" value="Pectin lyase-like"/>
    <property type="match status" value="3"/>
</dbReference>
<keyword evidence="3" id="KW-1185">Reference proteome</keyword>
<sequence>LIEGGATRTNSLFHSFLQFNIDEGQRVDFANPPNIENIFSRVTGDNLSEIFGTLGVLGNADLYLINPRGFTFGPNATLDIPGSFTATTASSIAFSDGNRFSATEPATAPLLTVNVEAPVGVMFTGDIVNEGNLEAGKNLTLEAVNLDIQGRIITGEGQKGNITLTANGNIDVTNAFLNSGSTGFVSTGGDITLTANGNIDTTDTIFSTGSIGLRSIGGDITLEANGNIETIGTIFNSNNISLSGVGGNIQLLSLNGGIEVEESLINSGPIPNSTIDEIDALSSLGIDIDDDFLQLLRSAGNGNGNGGDISLSARENIKVGDFSLINSSGGRSGAAGFIDVDSQADIALSRSVVRGETRDGVGGDFTFDAESVSFITSAIINQSRENAQAGNIRITANQALELDQFGYLLTENRGIQPTGKISIETDRLTVQGGSVISTSTDSNSPTGTGGELSIDANVVQVSGTGPQDLFPRGDLFPSALISLSLGASEAGTLRINTDQLIIEDGGIISAATLAEGGGKGGDIIINSDDFVRVTGTSENQLFGSSISVDTANSTIAGNLILTTDQLSVQNGAGISASTFSQGQGGNLTVNASDILLQGTSQDGQVSSGIYAQSFAEGNGGNINIYADGELSLQNGARIVVSNDFQAEDAGNLLEKTRNLITALREVPELDDVPPTVIERRLGTGDAGKIEISANNISLHNQAAILGETASGEGGNISLDIWDLLLLRLNSEISTTAGTAQSGGNGGNIIIDAPNGFVFGVSTENSDIAANAFTGDGGSVNINAQAIFGLEFRPERTPLSDITASSEFGFDGIVNLSTLDVD</sequence>
<dbReference type="RefSeq" id="WP_193996676.1">
    <property type="nucleotide sequence ID" value="NZ_JADEXP010000556.1"/>
</dbReference>
<dbReference type="InterPro" id="IPR008638">
    <property type="entry name" value="FhaB/CdiA-like_TPS"/>
</dbReference>
<name>A0A929A0N4_LEPEC</name>
<protein>
    <submittedName>
        <fullName evidence="2">Filamentous hemagglutinin N-terminal domain-containing protein</fullName>
    </submittedName>
</protein>
<feature type="non-terminal residue" evidence="2">
    <location>
        <position position="821"/>
    </location>
</feature>
<gene>
    <name evidence="2" type="ORF">IQ260_29835</name>
</gene>
<evidence type="ECO:0000259" key="1">
    <source>
        <dbReference type="SMART" id="SM00912"/>
    </source>
</evidence>
<reference evidence="2" key="1">
    <citation type="submission" date="2020-10" db="EMBL/GenBank/DDBJ databases">
        <authorList>
            <person name="Castelo-Branco R."/>
            <person name="Eusebio N."/>
            <person name="Adriana R."/>
            <person name="Vieira A."/>
            <person name="Brugerolle De Fraissinette N."/>
            <person name="Rezende De Castro R."/>
            <person name="Schneider M.P."/>
            <person name="Vasconcelos V."/>
            <person name="Leao P.N."/>
        </authorList>
    </citation>
    <scope>NUCLEOTIDE SEQUENCE</scope>
    <source>
        <strain evidence="2">LEGE 11479</strain>
    </source>
</reference>
<organism evidence="2 3">
    <name type="scientific">Leptolyngbya cf. ectocarpi LEGE 11479</name>
    <dbReference type="NCBI Taxonomy" id="1828722"/>
    <lineage>
        <taxon>Bacteria</taxon>
        <taxon>Bacillati</taxon>
        <taxon>Cyanobacteriota</taxon>
        <taxon>Cyanophyceae</taxon>
        <taxon>Leptolyngbyales</taxon>
        <taxon>Leptolyngbyaceae</taxon>
        <taxon>Leptolyngbya group</taxon>
        <taxon>Leptolyngbya</taxon>
    </lineage>
</organism>
<dbReference type="AlphaFoldDB" id="A0A929A0N4"/>
<dbReference type="SMART" id="SM00912">
    <property type="entry name" value="Haemagg_act"/>
    <property type="match status" value="1"/>
</dbReference>
<dbReference type="InterPro" id="IPR011050">
    <property type="entry name" value="Pectin_lyase_fold/virulence"/>
</dbReference>
<feature type="non-terminal residue" evidence="2">
    <location>
        <position position="1"/>
    </location>
</feature>
<dbReference type="NCBIfam" id="TIGR01901">
    <property type="entry name" value="adhes_NPXG"/>
    <property type="match status" value="1"/>
</dbReference>
<dbReference type="Gene3D" id="2.160.20.10">
    <property type="entry name" value="Single-stranded right-handed beta-helix, Pectin lyase-like"/>
    <property type="match status" value="3"/>
</dbReference>
<comment type="caution">
    <text evidence="2">The sequence shown here is derived from an EMBL/GenBank/DDBJ whole genome shotgun (WGS) entry which is preliminary data.</text>
</comment>
<accession>A0A929A0N4</accession>
<proteinExistence type="predicted"/>